<sequence length="741" mass="85295">MSEGEQTNLETESEEANASWLTRMGVAMSKRLSVVGSVSTLPASEPLAESSNEPPNPTSWLAAATSFFPWLPFKEDDKVEVNSLTNYSKLTSKQIQLLEFEALQGIFKKNNSWCWFETVSLDGKVTQPDVVSGVLSVANTSSLMCPLPLKKFPFVDDTSRKVFISNSIILPNSFPEEVFHERSFLNTISTAFKKHYNFPNEEHTYLKKQPHDVLEGKRVILISFAGLLPDRYEKITLSKGFSAKDLSAKVAKSLRSKNPAEIVSLSLECPLDQKSLELCAQECIQLLNNWRSELQKADAIFFAGIYHSVPISIIVAQQILEKRDIFQNAQNKIIGILGIESCLRGYRFWDHSSDIYTGSETSNFQSNREKLLYQGCTKQQQETLSQLANYRLLNSKESEQVQKALDHLLFHYRNLKVVLTGKLYDNFMTIAQKLAIEYQHPNILRHIWCDGNHLGLDLRKDVSGLLFNNKKPQFESSIGIPKDRYFETQLISNLLLAISLGKHEFIPMFKLISPFYISRSFNENTIPANIKKQQQGDLKGWMQEMDTKWKDSEIPVNSMAPNSVHDIHEFLEFIYYKCQKDPDFVKIEGGMYEDDTLYQGFLEDVLETVPLLEAKHLHISMDHSTPSSILDNQNQYDLVWRLHECLSSFTKMKNVPEQAVQEIKMRLFIKDQNTLPVVMNPTKTKFHRNNKEALARLRELWESYRVWNPPTRGLKQLRRILSFLSLYSSYLELQYDVHHRT</sequence>
<dbReference type="AlphaFoldDB" id="A0A1G4MDB6"/>
<protein>
    <submittedName>
        <fullName evidence="1">LAFE_0E09340g1_1</fullName>
    </submittedName>
</protein>
<proteinExistence type="predicted"/>
<dbReference type="OrthoDB" id="3972942at2759"/>
<organism evidence="1 2">
    <name type="scientific">Lachancea fermentati</name>
    <name type="common">Zygosaccharomyces fermentati</name>
    <dbReference type="NCBI Taxonomy" id="4955"/>
    <lineage>
        <taxon>Eukaryota</taxon>
        <taxon>Fungi</taxon>
        <taxon>Dikarya</taxon>
        <taxon>Ascomycota</taxon>
        <taxon>Saccharomycotina</taxon>
        <taxon>Saccharomycetes</taxon>
        <taxon>Saccharomycetales</taxon>
        <taxon>Saccharomycetaceae</taxon>
        <taxon>Lachancea</taxon>
    </lineage>
</organism>
<dbReference type="PANTHER" id="PTHR47349">
    <property type="entry name" value="CHROMOSOME 8, WHOLE GENOME SHOTGUN SEQUENCE"/>
    <property type="match status" value="1"/>
</dbReference>
<keyword evidence="2" id="KW-1185">Reference proteome</keyword>
<dbReference type="Proteomes" id="UP000190831">
    <property type="component" value="Chromosome E"/>
</dbReference>
<evidence type="ECO:0000313" key="2">
    <source>
        <dbReference type="Proteomes" id="UP000190831"/>
    </source>
</evidence>
<name>A0A1G4MDB6_LACFM</name>
<evidence type="ECO:0000313" key="1">
    <source>
        <dbReference type="EMBL" id="SCW01881.1"/>
    </source>
</evidence>
<dbReference type="InterPro" id="IPR058934">
    <property type="entry name" value="YMC020W-like"/>
</dbReference>
<dbReference type="PANTHER" id="PTHR47349:SF1">
    <property type="entry name" value="AER328WP"/>
    <property type="match status" value="1"/>
</dbReference>
<dbReference type="OMA" id="GYRFWDH"/>
<accession>A0A1G4MDB6</accession>
<dbReference type="EMBL" id="LT598488">
    <property type="protein sequence ID" value="SCW01881.1"/>
    <property type="molecule type" value="Genomic_DNA"/>
</dbReference>
<reference evidence="2" key="1">
    <citation type="submission" date="2016-03" db="EMBL/GenBank/DDBJ databases">
        <authorList>
            <person name="Devillers H."/>
        </authorList>
    </citation>
    <scope>NUCLEOTIDE SEQUENCE [LARGE SCALE GENOMIC DNA]</scope>
</reference>
<gene>
    <name evidence="1" type="ORF">LAFE_0E09340G</name>
</gene>